<dbReference type="AlphaFoldDB" id="A0A0A9ACQ4"/>
<name>A0A0A9ACQ4_ARUDO</name>
<proteinExistence type="predicted"/>
<keyword evidence="1" id="KW-0472">Membrane</keyword>
<protein>
    <submittedName>
        <fullName evidence="2">Uncharacterized protein</fullName>
    </submittedName>
</protein>
<feature type="transmembrane region" description="Helical" evidence="1">
    <location>
        <begin position="6"/>
        <end position="24"/>
    </location>
</feature>
<accession>A0A0A9ACQ4</accession>
<organism evidence="2">
    <name type="scientific">Arundo donax</name>
    <name type="common">Giant reed</name>
    <name type="synonym">Donax arundinaceus</name>
    <dbReference type="NCBI Taxonomy" id="35708"/>
    <lineage>
        <taxon>Eukaryota</taxon>
        <taxon>Viridiplantae</taxon>
        <taxon>Streptophyta</taxon>
        <taxon>Embryophyta</taxon>
        <taxon>Tracheophyta</taxon>
        <taxon>Spermatophyta</taxon>
        <taxon>Magnoliopsida</taxon>
        <taxon>Liliopsida</taxon>
        <taxon>Poales</taxon>
        <taxon>Poaceae</taxon>
        <taxon>PACMAD clade</taxon>
        <taxon>Arundinoideae</taxon>
        <taxon>Arundineae</taxon>
        <taxon>Arundo</taxon>
    </lineage>
</organism>
<dbReference type="EMBL" id="GBRH01250207">
    <property type="protein sequence ID" value="JAD47688.1"/>
    <property type="molecule type" value="Transcribed_RNA"/>
</dbReference>
<keyword evidence="1" id="KW-0812">Transmembrane</keyword>
<keyword evidence="1" id="KW-1133">Transmembrane helix</keyword>
<reference evidence="2" key="1">
    <citation type="submission" date="2014-09" db="EMBL/GenBank/DDBJ databases">
        <authorList>
            <person name="Magalhaes I.L.F."/>
            <person name="Oliveira U."/>
            <person name="Santos F.R."/>
            <person name="Vidigal T.H.D.A."/>
            <person name="Brescovit A.D."/>
            <person name="Santos A.J."/>
        </authorList>
    </citation>
    <scope>NUCLEOTIDE SEQUENCE</scope>
    <source>
        <tissue evidence="2">Shoot tissue taken approximately 20 cm above the soil surface</tissue>
    </source>
</reference>
<evidence type="ECO:0000256" key="1">
    <source>
        <dbReference type="SAM" id="Phobius"/>
    </source>
</evidence>
<evidence type="ECO:0000313" key="2">
    <source>
        <dbReference type="EMBL" id="JAD47688.1"/>
    </source>
</evidence>
<reference evidence="2" key="2">
    <citation type="journal article" date="2015" name="Data Brief">
        <title>Shoot transcriptome of the giant reed, Arundo donax.</title>
        <authorList>
            <person name="Barrero R.A."/>
            <person name="Guerrero F.D."/>
            <person name="Moolhuijzen P."/>
            <person name="Goolsby J.A."/>
            <person name="Tidwell J."/>
            <person name="Bellgard S.E."/>
            <person name="Bellgard M.I."/>
        </authorList>
    </citation>
    <scope>NUCLEOTIDE SEQUENCE</scope>
    <source>
        <tissue evidence="2">Shoot tissue taken approximately 20 cm above the soil surface</tissue>
    </source>
</reference>
<sequence length="47" mass="5501">MKLVKNFSIGLGFLHVLLVFYRCIYHRNKYAKTSALIRLVILSALFE</sequence>